<dbReference type="InterPro" id="IPR036291">
    <property type="entry name" value="NAD(P)-bd_dom_sf"/>
</dbReference>
<proteinExistence type="predicted"/>
<evidence type="ECO:0008006" key="3">
    <source>
        <dbReference type="Google" id="ProtNLM"/>
    </source>
</evidence>
<dbReference type="Gene3D" id="3.40.50.720">
    <property type="entry name" value="NAD(P)-binding Rossmann-like Domain"/>
    <property type="match status" value="1"/>
</dbReference>
<comment type="caution">
    <text evidence="1">The sequence shown here is derived from an EMBL/GenBank/DDBJ whole genome shotgun (WGS) entry which is preliminary data.</text>
</comment>
<protein>
    <recommendedName>
        <fullName evidence="3">Thiamine pyrophosphate enzyme N-terminal TPP-binding domain-containing protein</fullName>
    </recommendedName>
</protein>
<dbReference type="SUPFAM" id="SSF51735">
    <property type="entry name" value="NAD(P)-binding Rossmann-fold domains"/>
    <property type="match status" value="1"/>
</dbReference>
<dbReference type="EMBL" id="JBHLVF010000041">
    <property type="protein sequence ID" value="MFC0394320.1"/>
    <property type="molecule type" value="Genomic_DNA"/>
</dbReference>
<organism evidence="1 2">
    <name type="scientific">Paenibacillus mendelii</name>
    <dbReference type="NCBI Taxonomy" id="206163"/>
    <lineage>
        <taxon>Bacteria</taxon>
        <taxon>Bacillati</taxon>
        <taxon>Bacillota</taxon>
        <taxon>Bacilli</taxon>
        <taxon>Bacillales</taxon>
        <taxon>Paenibacillaceae</taxon>
        <taxon>Paenibacillus</taxon>
    </lineage>
</organism>
<evidence type="ECO:0000313" key="2">
    <source>
        <dbReference type="Proteomes" id="UP001589818"/>
    </source>
</evidence>
<dbReference type="RefSeq" id="WP_204815474.1">
    <property type="nucleotide sequence ID" value="NZ_JANHOF010000001.1"/>
</dbReference>
<dbReference type="PANTHER" id="PTHR47129">
    <property type="entry name" value="QUINONE OXIDOREDUCTASE 2"/>
    <property type="match status" value="1"/>
</dbReference>
<sequence>MNYYAEAIIKEAQMSLAHGVLTGLTENKVAFLSRDDLAAAAAGLLVSEGHNGAIYTGTGSVSMTGAIAKASGKPLAFMTLPLEMLQGQLQQMGLPTDVITSIVSIQQNFSNGDFDIVTGDIEKLSGQPPQSFESILATAFQ</sequence>
<dbReference type="PANTHER" id="PTHR47129:SF1">
    <property type="entry name" value="NMRA-LIKE DOMAIN-CONTAINING PROTEIN"/>
    <property type="match status" value="1"/>
</dbReference>
<dbReference type="Proteomes" id="UP001589818">
    <property type="component" value="Unassembled WGS sequence"/>
</dbReference>
<evidence type="ECO:0000313" key="1">
    <source>
        <dbReference type="EMBL" id="MFC0394320.1"/>
    </source>
</evidence>
<accession>A0ABV6JEI5</accession>
<keyword evidence="2" id="KW-1185">Reference proteome</keyword>
<name>A0ABV6JEI5_9BACL</name>
<gene>
    <name evidence="1" type="ORF">ACFFJ8_23515</name>
</gene>
<reference evidence="1 2" key="1">
    <citation type="submission" date="2024-09" db="EMBL/GenBank/DDBJ databases">
        <authorList>
            <person name="Sun Q."/>
            <person name="Mori K."/>
        </authorList>
    </citation>
    <scope>NUCLEOTIDE SEQUENCE [LARGE SCALE GENOMIC DNA]</scope>
    <source>
        <strain evidence="1 2">CCM 4839</strain>
    </source>
</reference>
<dbReference type="InterPro" id="IPR052718">
    <property type="entry name" value="NmrA-type_oxidoreductase"/>
</dbReference>